<dbReference type="OrthoDB" id="436496at2759"/>
<evidence type="ECO:0000313" key="3">
    <source>
        <dbReference type="EMBL" id="SCV71639.1"/>
    </source>
</evidence>
<dbReference type="PANTHER" id="PTHR42815:SF2">
    <property type="entry name" value="FAD-BINDING, PUTATIVE (AFU_ORTHOLOGUE AFUA_6G07600)-RELATED"/>
    <property type="match status" value="1"/>
</dbReference>
<proteinExistence type="predicted"/>
<sequence>MIGVQAAMGQGSQIDQAVYHGWPQAVQRMQRLAEIESEEIAGDVDYIAPYLPEQHRLFYTGNISFLPLTTMAADGRVWTSLLAGQDGTPGFITSEDPRWIEIKAKTWQGDPIARTLGSEFEISAEKRLDALVAGVGIELWSRRRNKLAGMAKKVKWNDKDEVVIDVRVMEAMGNCPKYITARNLEFYPNAKPSVHLEKLDMSPTDVLPQEVVDFIKSRDHAFLGTNYIPTSRTDRTLPHMGCNIRGGRPGFIRVRADQRTLVLTDFSGNRHLTSLGNLSTDKHAGMVLPCFETGDVLYLTTEGRTVLGEEAKAIMPRARPIVSLFKVTGYTLVRDALPFRQSNKSAMEPSPYNPPIRYLAEEQEFAAASDLTAKLTAIKFYPGNGDDGVAVGNRDADLATFTFEASSALKVQAGKYVVLDNTPLIGTMTYRHMSKGDEGAPNDDGVRTCRVFLSHLSHRTISHPPTLENPRRFSITMRRIASGRVSSRFFSFGAYWDSKMRENTGTFAPGLALPLLGVGGTFVLPSKPTSLLLLAGGVGVTPFLAFLGELSRLEDQESSSGAWEIDLVVSTREPSLMLELIRQALSSEGSNPSLRLRVLLCTSGEAVDANASLPSTIELEQHQGRLDDQVLRWIDNLSNRKVYLCGPPSFESAALLALARNGIEEVDVTRESFAF</sequence>
<dbReference type="AlphaFoldDB" id="A0A238FFR3"/>
<dbReference type="GO" id="GO:0016491">
    <property type="term" value="F:oxidoreductase activity"/>
    <property type="evidence" value="ECO:0007669"/>
    <property type="project" value="UniProtKB-KW"/>
</dbReference>
<keyword evidence="1" id="KW-0560">Oxidoreductase</keyword>
<reference evidence="4" key="1">
    <citation type="submission" date="2016-09" db="EMBL/GenBank/DDBJ databases">
        <authorList>
            <person name="Jeantristanb JTB J.-T."/>
            <person name="Ricardo R."/>
        </authorList>
    </citation>
    <scope>NUCLEOTIDE SEQUENCE [LARGE SCALE GENOMIC DNA]</scope>
</reference>
<accession>A0A238FFR3</accession>
<dbReference type="InterPro" id="IPR039261">
    <property type="entry name" value="FNR_nucleotide-bd"/>
</dbReference>
<dbReference type="EMBL" id="FMSP01000007">
    <property type="protein sequence ID" value="SCV71639.1"/>
    <property type="molecule type" value="Genomic_DNA"/>
</dbReference>
<evidence type="ECO:0000259" key="2">
    <source>
        <dbReference type="Pfam" id="PF08030"/>
    </source>
</evidence>
<name>A0A238FFR3_9BASI</name>
<dbReference type="Proteomes" id="UP000198372">
    <property type="component" value="Unassembled WGS sequence"/>
</dbReference>
<dbReference type="Gene3D" id="3.40.50.80">
    <property type="entry name" value="Nucleotide-binding domain of ferredoxin-NADP reductase (FNR) module"/>
    <property type="match status" value="1"/>
</dbReference>
<dbReference type="SUPFAM" id="SSF52343">
    <property type="entry name" value="Ferredoxin reductase-like, C-terminal NADP-linked domain"/>
    <property type="match status" value="1"/>
</dbReference>
<gene>
    <name evidence="3" type="ORF">BQ2448_3227</name>
</gene>
<dbReference type="PANTHER" id="PTHR42815">
    <property type="entry name" value="FAD-BINDING, PUTATIVE (AFU_ORTHOLOGUE AFUA_6G07600)-RELATED"/>
    <property type="match status" value="1"/>
</dbReference>
<dbReference type="Pfam" id="PF08030">
    <property type="entry name" value="NAD_binding_6"/>
    <property type="match status" value="1"/>
</dbReference>
<feature type="domain" description="Ferric reductase NAD binding" evidence="2">
    <location>
        <begin position="530"/>
        <end position="632"/>
    </location>
</feature>
<organism evidence="3 4">
    <name type="scientific">Microbotryum intermedium</name>
    <dbReference type="NCBI Taxonomy" id="269621"/>
    <lineage>
        <taxon>Eukaryota</taxon>
        <taxon>Fungi</taxon>
        <taxon>Dikarya</taxon>
        <taxon>Basidiomycota</taxon>
        <taxon>Pucciniomycotina</taxon>
        <taxon>Microbotryomycetes</taxon>
        <taxon>Microbotryales</taxon>
        <taxon>Microbotryaceae</taxon>
        <taxon>Microbotryum</taxon>
    </lineage>
</organism>
<keyword evidence="4" id="KW-1185">Reference proteome</keyword>
<dbReference type="InterPro" id="IPR013121">
    <property type="entry name" value="Fe_red_NAD-bd_6"/>
</dbReference>
<evidence type="ECO:0000313" key="4">
    <source>
        <dbReference type="Proteomes" id="UP000198372"/>
    </source>
</evidence>
<dbReference type="STRING" id="269621.A0A238FFR3"/>
<protein>
    <submittedName>
        <fullName evidence="3">BQ2448_3227 protein</fullName>
    </submittedName>
</protein>
<evidence type="ECO:0000256" key="1">
    <source>
        <dbReference type="ARBA" id="ARBA00023002"/>
    </source>
</evidence>